<comment type="caution">
    <text evidence="1">The sequence shown here is derived from an EMBL/GenBank/DDBJ whole genome shotgun (WGS) entry which is preliminary data.</text>
</comment>
<accession>A0A8X7BKP0</accession>
<keyword evidence="2" id="KW-1185">Reference proteome</keyword>
<name>A0A8X7BKP0_TRICX</name>
<evidence type="ECO:0000313" key="1">
    <source>
        <dbReference type="EMBL" id="GFY33902.1"/>
    </source>
</evidence>
<organism evidence="1 2">
    <name type="scientific">Trichonephila clavipes</name>
    <name type="common">Golden silk orbweaver</name>
    <name type="synonym">Nephila clavipes</name>
    <dbReference type="NCBI Taxonomy" id="2585209"/>
    <lineage>
        <taxon>Eukaryota</taxon>
        <taxon>Metazoa</taxon>
        <taxon>Ecdysozoa</taxon>
        <taxon>Arthropoda</taxon>
        <taxon>Chelicerata</taxon>
        <taxon>Arachnida</taxon>
        <taxon>Araneae</taxon>
        <taxon>Araneomorphae</taxon>
        <taxon>Entelegynae</taxon>
        <taxon>Araneoidea</taxon>
        <taxon>Nephilidae</taxon>
        <taxon>Trichonephila</taxon>
    </lineage>
</organism>
<proteinExistence type="predicted"/>
<evidence type="ECO:0000313" key="2">
    <source>
        <dbReference type="Proteomes" id="UP000887159"/>
    </source>
</evidence>
<dbReference type="AlphaFoldDB" id="A0A8X7BKP0"/>
<gene>
    <name evidence="1" type="ORF">TNCV_4596101</name>
</gene>
<sequence length="91" mass="10307">MVRDVKHHCKIGETGIRISVMRAVEPKSSREVGRRVKEVGEPDYSQGIFPKNWGGSELNRSVTCMVLKATANDRRHLALCHDEFHGHLPIM</sequence>
<reference evidence="1" key="1">
    <citation type="submission" date="2020-08" db="EMBL/GenBank/DDBJ databases">
        <title>Multicomponent nature underlies the extraordinary mechanical properties of spider dragline silk.</title>
        <authorList>
            <person name="Kono N."/>
            <person name="Nakamura H."/>
            <person name="Mori M."/>
            <person name="Yoshida Y."/>
            <person name="Ohtoshi R."/>
            <person name="Malay A.D."/>
            <person name="Moran D.A.P."/>
            <person name="Tomita M."/>
            <person name="Numata K."/>
            <person name="Arakawa K."/>
        </authorList>
    </citation>
    <scope>NUCLEOTIDE SEQUENCE</scope>
</reference>
<protein>
    <submittedName>
        <fullName evidence="1">Uncharacterized protein</fullName>
    </submittedName>
</protein>
<dbReference type="Proteomes" id="UP000887159">
    <property type="component" value="Unassembled WGS sequence"/>
</dbReference>
<dbReference type="EMBL" id="BMAU01021418">
    <property type="protein sequence ID" value="GFY33902.1"/>
    <property type="molecule type" value="Genomic_DNA"/>
</dbReference>